<sequence>MLGEILAMNHFLKIFFFFFFESCCYILQKNVHWIHIHNGCDKSGIATSKASQHA</sequence>
<dbReference type="AlphaFoldDB" id="A0A0L8FX00"/>
<accession>A0A0L8FX00</accession>
<name>A0A0L8FX00_OCTBM</name>
<reference evidence="2" key="1">
    <citation type="submission" date="2015-07" db="EMBL/GenBank/DDBJ databases">
        <title>MeaNS - Measles Nucleotide Surveillance Program.</title>
        <authorList>
            <person name="Tran T."/>
            <person name="Druce J."/>
        </authorList>
    </citation>
    <scope>NUCLEOTIDE SEQUENCE</scope>
    <source>
        <strain evidence="2">UCB-OBI-ISO-001</strain>
        <tissue evidence="2">Gonad</tissue>
    </source>
</reference>
<gene>
    <name evidence="2" type="ORF">OCBIM_22005365mg</name>
</gene>
<organism evidence="2">
    <name type="scientific">Octopus bimaculoides</name>
    <name type="common">California two-spotted octopus</name>
    <dbReference type="NCBI Taxonomy" id="37653"/>
    <lineage>
        <taxon>Eukaryota</taxon>
        <taxon>Metazoa</taxon>
        <taxon>Spiralia</taxon>
        <taxon>Lophotrochozoa</taxon>
        <taxon>Mollusca</taxon>
        <taxon>Cephalopoda</taxon>
        <taxon>Coleoidea</taxon>
        <taxon>Octopodiformes</taxon>
        <taxon>Octopoda</taxon>
        <taxon>Incirrata</taxon>
        <taxon>Octopodidae</taxon>
        <taxon>Octopus</taxon>
    </lineage>
</organism>
<keyword evidence="1" id="KW-1133">Transmembrane helix</keyword>
<evidence type="ECO:0000256" key="1">
    <source>
        <dbReference type="SAM" id="Phobius"/>
    </source>
</evidence>
<evidence type="ECO:0000313" key="2">
    <source>
        <dbReference type="EMBL" id="KOF69266.1"/>
    </source>
</evidence>
<protein>
    <submittedName>
        <fullName evidence="2">Uncharacterized protein</fullName>
    </submittedName>
</protein>
<keyword evidence="1" id="KW-0812">Transmembrane</keyword>
<dbReference type="EMBL" id="KQ425596">
    <property type="protein sequence ID" value="KOF69266.1"/>
    <property type="molecule type" value="Genomic_DNA"/>
</dbReference>
<feature type="transmembrane region" description="Helical" evidence="1">
    <location>
        <begin position="6"/>
        <end position="27"/>
    </location>
</feature>
<proteinExistence type="predicted"/>
<keyword evidence="1" id="KW-0472">Membrane</keyword>